<evidence type="ECO:0000313" key="2">
    <source>
        <dbReference type="EMBL" id="CAE0718390.1"/>
    </source>
</evidence>
<sequence>MMNFATALAPLALIVATTPLLAVSAEYTCHGDTYFQFQEGSITTPTKEAIEFLDTAMVDSFQEAYKNNNDIDMVSEKFDSFDFGSTFASIVNSSLRGASSNNLGRGGGRYVTEYWWGCNLCVVDDDAVALGTSIDGPEFGTALTTSIEHKNWEKNFCDKASTHAEFKTMTDCNIVLSDCHKISELDDESDVGKAKSPLVKQATN</sequence>
<feature type="chain" id="PRO_5030705627" evidence="1">
    <location>
        <begin position="26"/>
        <end position="204"/>
    </location>
</feature>
<keyword evidence="1" id="KW-0732">Signal</keyword>
<accession>A0A7S4EJW8</accession>
<feature type="signal peptide" evidence="1">
    <location>
        <begin position="1"/>
        <end position="25"/>
    </location>
</feature>
<dbReference type="AlphaFoldDB" id="A0A7S4EJW8"/>
<dbReference type="EMBL" id="HBIX01015297">
    <property type="protein sequence ID" value="CAE0718390.1"/>
    <property type="molecule type" value="Transcribed_RNA"/>
</dbReference>
<proteinExistence type="predicted"/>
<name>A0A7S4EJW8_9STRA</name>
<gene>
    <name evidence="2" type="ORF">PAUS00366_LOCUS11144</name>
</gene>
<protein>
    <submittedName>
        <fullName evidence="2">Uncharacterized protein</fullName>
    </submittedName>
</protein>
<organism evidence="2">
    <name type="scientific">Pseudo-nitzschia australis</name>
    <dbReference type="NCBI Taxonomy" id="44445"/>
    <lineage>
        <taxon>Eukaryota</taxon>
        <taxon>Sar</taxon>
        <taxon>Stramenopiles</taxon>
        <taxon>Ochrophyta</taxon>
        <taxon>Bacillariophyta</taxon>
        <taxon>Bacillariophyceae</taxon>
        <taxon>Bacillariophycidae</taxon>
        <taxon>Bacillariales</taxon>
        <taxon>Bacillariaceae</taxon>
        <taxon>Pseudo-nitzschia</taxon>
    </lineage>
</organism>
<evidence type="ECO:0000256" key="1">
    <source>
        <dbReference type="SAM" id="SignalP"/>
    </source>
</evidence>
<reference evidence="2" key="1">
    <citation type="submission" date="2021-01" db="EMBL/GenBank/DDBJ databases">
        <authorList>
            <person name="Corre E."/>
            <person name="Pelletier E."/>
            <person name="Niang G."/>
            <person name="Scheremetjew M."/>
            <person name="Finn R."/>
            <person name="Kale V."/>
            <person name="Holt S."/>
            <person name="Cochrane G."/>
            <person name="Meng A."/>
            <person name="Brown T."/>
            <person name="Cohen L."/>
        </authorList>
    </citation>
    <scope>NUCLEOTIDE SEQUENCE</scope>
    <source>
        <strain evidence="2">10249 10 AB</strain>
    </source>
</reference>